<sequence>MASECPQRLHASAFIASASSPSHHPLMGFCSWLKITFQEGQAFDVLAQFFRQIIDVFGSRFG</sequence>
<reference evidence="1 2" key="1">
    <citation type="journal article" date="2007" name="Nature">
        <title>Evolution of genes and genomes on the Drosophila phylogeny.</title>
        <authorList>
            <consortium name="Drosophila 12 Genomes Consortium"/>
            <person name="Clark A.G."/>
            <person name="Eisen M.B."/>
            <person name="Smith D.R."/>
            <person name="Bergman C.M."/>
            <person name="Oliver B."/>
            <person name="Markow T.A."/>
            <person name="Kaufman T.C."/>
            <person name="Kellis M."/>
            <person name="Gelbart W."/>
            <person name="Iyer V.N."/>
            <person name="Pollard D.A."/>
            <person name="Sackton T.B."/>
            <person name="Larracuente A.M."/>
            <person name="Singh N.D."/>
            <person name="Abad J.P."/>
            <person name="Abt D.N."/>
            <person name="Adryan B."/>
            <person name="Aguade M."/>
            <person name="Akashi H."/>
            <person name="Anderson W.W."/>
            <person name="Aquadro C.F."/>
            <person name="Ardell D.H."/>
            <person name="Arguello R."/>
            <person name="Artieri C.G."/>
            <person name="Barbash D.A."/>
            <person name="Barker D."/>
            <person name="Barsanti P."/>
            <person name="Batterham P."/>
            <person name="Batzoglou S."/>
            <person name="Begun D."/>
            <person name="Bhutkar A."/>
            <person name="Blanco E."/>
            <person name="Bosak S.A."/>
            <person name="Bradley R.K."/>
            <person name="Brand A.D."/>
            <person name="Brent M.R."/>
            <person name="Brooks A.N."/>
            <person name="Brown R.H."/>
            <person name="Butlin R.K."/>
            <person name="Caggese C."/>
            <person name="Calvi B.R."/>
            <person name="Bernardo de Carvalho A."/>
            <person name="Caspi A."/>
            <person name="Castrezana S."/>
            <person name="Celniker S.E."/>
            <person name="Chang J.L."/>
            <person name="Chapple C."/>
            <person name="Chatterji S."/>
            <person name="Chinwalla A."/>
            <person name="Civetta A."/>
            <person name="Clifton S.W."/>
            <person name="Comeron J.M."/>
            <person name="Costello J.C."/>
            <person name="Coyne J.A."/>
            <person name="Daub J."/>
            <person name="David R.G."/>
            <person name="Delcher A.L."/>
            <person name="Delehaunty K."/>
            <person name="Do C.B."/>
            <person name="Ebling H."/>
            <person name="Edwards K."/>
            <person name="Eickbush T."/>
            <person name="Evans J.D."/>
            <person name="Filipski A."/>
            <person name="Findeiss S."/>
            <person name="Freyhult E."/>
            <person name="Fulton L."/>
            <person name="Fulton R."/>
            <person name="Garcia A.C."/>
            <person name="Gardiner A."/>
            <person name="Garfield D.A."/>
            <person name="Garvin B.E."/>
            <person name="Gibson G."/>
            <person name="Gilbert D."/>
            <person name="Gnerre S."/>
            <person name="Godfrey J."/>
            <person name="Good R."/>
            <person name="Gotea V."/>
            <person name="Gravely B."/>
            <person name="Greenberg A.J."/>
            <person name="Griffiths-Jones S."/>
            <person name="Gross S."/>
            <person name="Guigo R."/>
            <person name="Gustafson E.A."/>
            <person name="Haerty W."/>
            <person name="Hahn M.W."/>
            <person name="Halligan D.L."/>
            <person name="Halpern A.L."/>
            <person name="Halter G.M."/>
            <person name="Han M.V."/>
            <person name="Heger A."/>
            <person name="Hillier L."/>
            <person name="Hinrichs A.S."/>
            <person name="Holmes I."/>
            <person name="Hoskins R.A."/>
            <person name="Hubisz M.J."/>
            <person name="Hultmark D."/>
            <person name="Huntley M.A."/>
            <person name="Jaffe D.B."/>
            <person name="Jagadeeshan S."/>
            <person name="Jeck W.R."/>
            <person name="Johnson J."/>
            <person name="Jones C.D."/>
            <person name="Jordan W.C."/>
            <person name="Karpen G.H."/>
            <person name="Kataoka E."/>
            <person name="Keightley P.D."/>
            <person name="Kheradpour P."/>
            <person name="Kirkness E.F."/>
            <person name="Koerich L.B."/>
            <person name="Kristiansen K."/>
            <person name="Kudrna D."/>
            <person name="Kulathinal R.J."/>
            <person name="Kumar S."/>
            <person name="Kwok R."/>
            <person name="Lander E."/>
            <person name="Langley C.H."/>
            <person name="Lapoint R."/>
            <person name="Lazzaro B.P."/>
            <person name="Lee S.J."/>
            <person name="Levesque L."/>
            <person name="Li R."/>
            <person name="Lin C.F."/>
            <person name="Lin M.F."/>
            <person name="Lindblad-Toh K."/>
            <person name="Llopart A."/>
            <person name="Long M."/>
            <person name="Low L."/>
            <person name="Lozovsky E."/>
            <person name="Lu J."/>
            <person name="Luo M."/>
            <person name="Machado C.A."/>
            <person name="Makalowski W."/>
            <person name="Marzo M."/>
            <person name="Matsuda M."/>
            <person name="Matzkin L."/>
            <person name="McAllister B."/>
            <person name="McBride C.S."/>
            <person name="McKernan B."/>
            <person name="McKernan K."/>
            <person name="Mendez-Lago M."/>
            <person name="Minx P."/>
            <person name="Mollenhauer M.U."/>
            <person name="Montooth K."/>
            <person name="Mount S.M."/>
            <person name="Mu X."/>
            <person name="Myers E."/>
            <person name="Negre B."/>
            <person name="Newfeld S."/>
            <person name="Nielsen R."/>
            <person name="Noor M.A."/>
            <person name="O'Grady P."/>
            <person name="Pachter L."/>
            <person name="Papaceit M."/>
            <person name="Parisi M.J."/>
            <person name="Parisi M."/>
            <person name="Parts L."/>
            <person name="Pedersen J.S."/>
            <person name="Pesole G."/>
            <person name="Phillippy A.M."/>
            <person name="Ponting C.P."/>
            <person name="Pop M."/>
            <person name="Porcelli D."/>
            <person name="Powell J.R."/>
            <person name="Prohaska S."/>
            <person name="Pruitt K."/>
            <person name="Puig M."/>
            <person name="Quesneville H."/>
            <person name="Ram K.R."/>
            <person name="Rand D."/>
            <person name="Rasmussen M.D."/>
            <person name="Reed L.K."/>
            <person name="Reenan R."/>
            <person name="Reily A."/>
            <person name="Remington K.A."/>
            <person name="Rieger T.T."/>
            <person name="Ritchie M.G."/>
            <person name="Robin C."/>
            <person name="Rogers Y.H."/>
            <person name="Rohde C."/>
            <person name="Rozas J."/>
            <person name="Rubenfield M.J."/>
            <person name="Ruiz A."/>
            <person name="Russo S."/>
            <person name="Salzberg S.L."/>
            <person name="Sanchez-Gracia A."/>
            <person name="Saranga D.J."/>
            <person name="Sato H."/>
            <person name="Schaeffer S.W."/>
            <person name="Schatz M.C."/>
            <person name="Schlenke T."/>
            <person name="Schwartz R."/>
            <person name="Segarra C."/>
            <person name="Singh R.S."/>
            <person name="Sirot L."/>
            <person name="Sirota M."/>
            <person name="Sisneros N.B."/>
            <person name="Smith C.D."/>
            <person name="Smith T.F."/>
            <person name="Spieth J."/>
            <person name="Stage D.E."/>
            <person name="Stark A."/>
            <person name="Stephan W."/>
            <person name="Strausberg R.L."/>
            <person name="Strempel S."/>
            <person name="Sturgill D."/>
            <person name="Sutton G."/>
            <person name="Sutton G.G."/>
            <person name="Tao W."/>
            <person name="Teichmann S."/>
            <person name="Tobari Y.N."/>
            <person name="Tomimura Y."/>
            <person name="Tsolas J.M."/>
            <person name="Valente V.L."/>
            <person name="Venter E."/>
            <person name="Venter J.C."/>
            <person name="Vicario S."/>
            <person name="Vieira F.G."/>
            <person name="Vilella A.J."/>
            <person name="Villasante A."/>
            <person name="Walenz B."/>
            <person name="Wang J."/>
            <person name="Wasserman M."/>
            <person name="Watts T."/>
            <person name="Wilson D."/>
            <person name="Wilson R.K."/>
            <person name="Wing R.A."/>
            <person name="Wolfner M.F."/>
            <person name="Wong A."/>
            <person name="Wong G.K."/>
            <person name="Wu C.I."/>
            <person name="Wu G."/>
            <person name="Yamamoto D."/>
            <person name="Yang H.P."/>
            <person name="Yang S.P."/>
            <person name="Yorke J.A."/>
            <person name="Yoshida K."/>
            <person name="Zdobnov E."/>
            <person name="Zhang P."/>
            <person name="Zhang Y."/>
            <person name="Zimin A.V."/>
            <person name="Baldwin J."/>
            <person name="Abdouelleil A."/>
            <person name="Abdulkadir J."/>
            <person name="Abebe A."/>
            <person name="Abera B."/>
            <person name="Abreu J."/>
            <person name="Acer S.C."/>
            <person name="Aftuck L."/>
            <person name="Alexander A."/>
            <person name="An P."/>
            <person name="Anderson E."/>
            <person name="Anderson S."/>
            <person name="Arachi H."/>
            <person name="Azer M."/>
            <person name="Bachantsang P."/>
            <person name="Barry A."/>
            <person name="Bayul T."/>
            <person name="Berlin A."/>
            <person name="Bessette D."/>
            <person name="Bloom T."/>
            <person name="Blye J."/>
            <person name="Boguslavskiy L."/>
            <person name="Bonnet C."/>
            <person name="Boukhgalter B."/>
            <person name="Bourzgui I."/>
            <person name="Brown A."/>
            <person name="Cahill P."/>
            <person name="Channer S."/>
            <person name="Cheshatsang Y."/>
            <person name="Chuda L."/>
            <person name="Citroen M."/>
            <person name="Collymore A."/>
            <person name="Cooke P."/>
            <person name="Costello M."/>
            <person name="D'Aco K."/>
            <person name="Daza R."/>
            <person name="De Haan G."/>
            <person name="DeGray S."/>
            <person name="DeMaso C."/>
            <person name="Dhargay N."/>
            <person name="Dooley K."/>
            <person name="Dooley E."/>
            <person name="Doricent M."/>
            <person name="Dorje P."/>
            <person name="Dorjee K."/>
            <person name="Dupes A."/>
            <person name="Elong R."/>
            <person name="Falk J."/>
            <person name="Farina A."/>
            <person name="Faro S."/>
            <person name="Ferguson D."/>
            <person name="Fisher S."/>
            <person name="Foley C.D."/>
            <person name="Franke A."/>
            <person name="Friedrich D."/>
            <person name="Gadbois L."/>
            <person name="Gearin G."/>
            <person name="Gearin C.R."/>
            <person name="Giannoukos G."/>
            <person name="Goode T."/>
            <person name="Graham J."/>
            <person name="Grandbois E."/>
            <person name="Grewal S."/>
            <person name="Gyaltsen K."/>
            <person name="Hafez N."/>
            <person name="Hagos B."/>
            <person name="Hall J."/>
            <person name="Henson C."/>
            <person name="Hollinger A."/>
            <person name="Honan T."/>
            <person name="Huard M.D."/>
            <person name="Hughes L."/>
            <person name="Hurhula B."/>
            <person name="Husby M.E."/>
            <person name="Kamat A."/>
            <person name="Kanga B."/>
            <person name="Kashin S."/>
            <person name="Khazanovich D."/>
            <person name="Kisner P."/>
            <person name="Lance K."/>
            <person name="Lara M."/>
            <person name="Lee W."/>
            <person name="Lennon N."/>
            <person name="Letendre F."/>
            <person name="LeVine R."/>
            <person name="Lipovsky A."/>
            <person name="Liu X."/>
            <person name="Liu J."/>
            <person name="Liu S."/>
            <person name="Lokyitsang T."/>
            <person name="Lokyitsang Y."/>
            <person name="Lubonja R."/>
            <person name="Lui A."/>
            <person name="MacDonald P."/>
            <person name="Magnisalis V."/>
            <person name="Maru K."/>
            <person name="Matthews C."/>
            <person name="McCusker W."/>
            <person name="McDonough S."/>
            <person name="Mehta T."/>
            <person name="Meldrim J."/>
            <person name="Meneus L."/>
            <person name="Mihai O."/>
            <person name="Mihalev A."/>
            <person name="Mihova T."/>
            <person name="Mittelman R."/>
            <person name="Mlenga V."/>
            <person name="Montmayeur A."/>
            <person name="Mulrain L."/>
            <person name="Navidi A."/>
            <person name="Naylor J."/>
            <person name="Negash T."/>
            <person name="Nguyen T."/>
            <person name="Nguyen N."/>
            <person name="Nicol R."/>
            <person name="Norbu C."/>
            <person name="Norbu N."/>
            <person name="Novod N."/>
            <person name="O'Neill B."/>
            <person name="Osman S."/>
            <person name="Markiewicz E."/>
            <person name="Oyono O.L."/>
            <person name="Patti C."/>
            <person name="Phunkhang P."/>
            <person name="Pierre F."/>
            <person name="Priest M."/>
            <person name="Raghuraman S."/>
            <person name="Rege F."/>
            <person name="Reyes R."/>
            <person name="Rise C."/>
            <person name="Rogov P."/>
            <person name="Ross K."/>
            <person name="Ryan E."/>
            <person name="Settipalli S."/>
            <person name="Shea T."/>
            <person name="Sherpa N."/>
            <person name="Shi L."/>
            <person name="Shih D."/>
            <person name="Sparrow T."/>
            <person name="Spaulding J."/>
            <person name="Stalker J."/>
            <person name="Stange-Thomann N."/>
            <person name="Stavropoulos S."/>
            <person name="Stone C."/>
            <person name="Strader C."/>
            <person name="Tesfaye S."/>
            <person name="Thomson T."/>
            <person name="Thoulutsang Y."/>
            <person name="Thoulutsang D."/>
            <person name="Topham K."/>
            <person name="Topping I."/>
            <person name="Tsamla T."/>
            <person name="Vassiliev H."/>
            <person name="Vo A."/>
            <person name="Wangchuk T."/>
            <person name="Wangdi T."/>
            <person name="Weiand M."/>
            <person name="Wilkinson J."/>
            <person name="Wilson A."/>
            <person name="Yadav S."/>
            <person name="Young G."/>
            <person name="Yu Q."/>
            <person name="Zembek L."/>
            <person name="Zhong D."/>
            <person name="Zimmer A."/>
            <person name="Zwirko Z."/>
            <person name="Jaffe D.B."/>
            <person name="Alvarez P."/>
            <person name="Brockman W."/>
            <person name="Butler J."/>
            <person name="Chin C."/>
            <person name="Gnerre S."/>
            <person name="Grabherr M."/>
            <person name="Kleber M."/>
            <person name="Mauceli E."/>
            <person name="MacCallum I."/>
        </authorList>
    </citation>
    <scope>NUCLEOTIDE SEQUENCE [LARGE SCALE GENOMIC DNA]</scope>
    <source>
        <strain evidence="2">Tai18E2 / Tucson 14021-0261.01</strain>
    </source>
</reference>
<evidence type="ECO:0000313" key="2">
    <source>
        <dbReference type="Proteomes" id="UP000002282"/>
    </source>
</evidence>
<protein>
    <submittedName>
        <fullName evidence="1">Uncharacterized protein</fullName>
    </submittedName>
</protein>
<gene>
    <name evidence="1" type="primary">Dyak\GE28544</name>
    <name evidence="1" type="synonym">GE28544</name>
    <name evidence="1" type="ORF">Dyak_GE28544</name>
</gene>
<keyword evidence="2" id="KW-1185">Reference proteome</keyword>
<dbReference type="EMBL" id="CM000160">
    <property type="protein sequence ID" value="KRK03417.1"/>
    <property type="molecule type" value="Genomic_DNA"/>
</dbReference>
<dbReference type="KEGG" id="dya:Dyak_GE28544"/>
<accession>A0A0R1E2S3</accession>
<dbReference type="AlphaFoldDB" id="A0A0R1E2S3"/>
<organism evidence="1 2">
    <name type="scientific">Drosophila yakuba</name>
    <name type="common">Fruit fly</name>
    <dbReference type="NCBI Taxonomy" id="7245"/>
    <lineage>
        <taxon>Eukaryota</taxon>
        <taxon>Metazoa</taxon>
        <taxon>Ecdysozoa</taxon>
        <taxon>Arthropoda</taxon>
        <taxon>Hexapoda</taxon>
        <taxon>Insecta</taxon>
        <taxon>Pterygota</taxon>
        <taxon>Neoptera</taxon>
        <taxon>Endopterygota</taxon>
        <taxon>Diptera</taxon>
        <taxon>Brachycera</taxon>
        <taxon>Muscomorpha</taxon>
        <taxon>Ephydroidea</taxon>
        <taxon>Drosophilidae</taxon>
        <taxon>Drosophila</taxon>
        <taxon>Sophophora</taxon>
    </lineage>
</organism>
<dbReference type="Proteomes" id="UP000002282">
    <property type="component" value="Chromosome 3R"/>
</dbReference>
<proteinExistence type="predicted"/>
<reference evidence="1 2" key="2">
    <citation type="journal article" date="2007" name="PLoS Biol.">
        <title>Principles of genome evolution in the Drosophila melanogaster species group.</title>
        <authorList>
            <person name="Ranz J.M."/>
            <person name="Maurin D."/>
            <person name="Chan Y.S."/>
            <person name="von Grotthuss M."/>
            <person name="Hillier L.W."/>
            <person name="Roote J."/>
            <person name="Ashburner M."/>
            <person name="Bergman C.M."/>
        </authorList>
    </citation>
    <scope>NUCLEOTIDE SEQUENCE [LARGE SCALE GENOMIC DNA]</scope>
    <source>
        <strain evidence="2">Tai18E2 / Tucson 14021-0261.01</strain>
    </source>
</reference>
<evidence type="ECO:0000313" key="1">
    <source>
        <dbReference type="EMBL" id="KRK03417.1"/>
    </source>
</evidence>
<name>A0A0R1E2S3_DROYA</name>